<accession>A0A2K1IRG3</accession>
<evidence type="ECO:0000313" key="3">
    <source>
        <dbReference type="EnsemblPlants" id="PAC:32915997.CDS.1"/>
    </source>
</evidence>
<sequence length="108" mass="12367">MDTTGIHASDDHNWVPLTRLLPSHRLNKTRSATNSITNSSPWRRRHHRTATNSTTECEVPCPCPKKQRMQPSIAALTVATRTHIEGVMEKNFGIIGARPPHRRRRRKK</sequence>
<protein>
    <submittedName>
        <fullName evidence="2 3">Uncharacterized protein</fullName>
    </submittedName>
</protein>
<reference evidence="2 4" key="1">
    <citation type="journal article" date="2008" name="Science">
        <title>The Physcomitrella genome reveals evolutionary insights into the conquest of land by plants.</title>
        <authorList>
            <person name="Rensing S."/>
            <person name="Lang D."/>
            <person name="Zimmer A."/>
            <person name="Terry A."/>
            <person name="Salamov A."/>
            <person name="Shapiro H."/>
            <person name="Nishiyama T."/>
            <person name="Perroud P.-F."/>
            <person name="Lindquist E."/>
            <person name="Kamisugi Y."/>
            <person name="Tanahashi T."/>
            <person name="Sakakibara K."/>
            <person name="Fujita T."/>
            <person name="Oishi K."/>
            <person name="Shin-I T."/>
            <person name="Kuroki Y."/>
            <person name="Toyoda A."/>
            <person name="Suzuki Y."/>
            <person name="Hashimoto A."/>
            <person name="Yamaguchi K."/>
            <person name="Sugano A."/>
            <person name="Kohara Y."/>
            <person name="Fujiyama A."/>
            <person name="Anterola A."/>
            <person name="Aoki S."/>
            <person name="Ashton N."/>
            <person name="Barbazuk W.B."/>
            <person name="Barker E."/>
            <person name="Bennetzen J."/>
            <person name="Bezanilla M."/>
            <person name="Blankenship R."/>
            <person name="Cho S.H."/>
            <person name="Dutcher S."/>
            <person name="Estelle M."/>
            <person name="Fawcett J.A."/>
            <person name="Gundlach H."/>
            <person name="Hanada K."/>
            <person name="Heyl A."/>
            <person name="Hicks K.A."/>
            <person name="Hugh J."/>
            <person name="Lohr M."/>
            <person name="Mayer K."/>
            <person name="Melkozernov A."/>
            <person name="Murata T."/>
            <person name="Nelson D."/>
            <person name="Pils B."/>
            <person name="Prigge M."/>
            <person name="Reiss B."/>
            <person name="Renner T."/>
            <person name="Rombauts S."/>
            <person name="Rushton P."/>
            <person name="Sanderfoot A."/>
            <person name="Schween G."/>
            <person name="Shiu S.-H."/>
            <person name="Stueber K."/>
            <person name="Theodoulou F.L."/>
            <person name="Tu H."/>
            <person name="Van de Peer Y."/>
            <person name="Verrier P.J."/>
            <person name="Waters E."/>
            <person name="Wood A."/>
            <person name="Yang L."/>
            <person name="Cove D."/>
            <person name="Cuming A."/>
            <person name="Hasebe M."/>
            <person name="Lucas S."/>
            <person name="Mishler D.B."/>
            <person name="Reski R."/>
            <person name="Grigoriev I."/>
            <person name="Quatrano R.S."/>
            <person name="Boore J.L."/>
        </authorList>
    </citation>
    <scope>NUCLEOTIDE SEQUENCE [LARGE SCALE GENOMIC DNA]</scope>
    <source>
        <strain evidence="3 4">cv. Gransden 2004</strain>
    </source>
</reference>
<dbReference type="AlphaFoldDB" id="A0A2K1IRG3"/>
<dbReference type="EnsemblPlants" id="Pp3c21_10371V3.1">
    <property type="protein sequence ID" value="PAC:32915997.CDS.1"/>
    <property type="gene ID" value="Pp3c21_10371"/>
</dbReference>
<proteinExistence type="predicted"/>
<dbReference type="Gramene" id="Pp3c21_10371V3.1">
    <property type="protein sequence ID" value="PAC:32915997.CDS.1"/>
    <property type="gene ID" value="Pp3c21_10371"/>
</dbReference>
<reference evidence="2 4" key="2">
    <citation type="journal article" date="2018" name="Plant J.">
        <title>The Physcomitrella patens chromosome-scale assembly reveals moss genome structure and evolution.</title>
        <authorList>
            <person name="Lang D."/>
            <person name="Ullrich K.K."/>
            <person name="Murat F."/>
            <person name="Fuchs J."/>
            <person name="Jenkins J."/>
            <person name="Haas F.B."/>
            <person name="Piednoel M."/>
            <person name="Gundlach H."/>
            <person name="Van Bel M."/>
            <person name="Meyberg R."/>
            <person name="Vives C."/>
            <person name="Morata J."/>
            <person name="Symeonidi A."/>
            <person name="Hiss M."/>
            <person name="Muchero W."/>
            <person name="Kamisugi Y."/>
            <person name="Saleh O."/>
            <person name="Blanc G."/>
            <person name="Decker E.L."/>
            <person name="van Gessel N."/>
            <person name="Grimwood J."/>
            <person name="Hayes R.D."/>
            <person name="Graham S.W."/>
            <person name="Gunter L.E."/>
            <person name="McDaniel S.F."/>
            <person name="Hoernstein S.N.W."/>
            <person name="Larsson A."/>
            <person name="Li F.W."/>
            <person name="Perroud P.F."/>
            <person name="Phillips J."/>
            <person name="Ranjan P."/>
            <person name="Rokshar D.S."/>
            <person name="Rothfels C.J."/>
            <person name="Schneider L."/>
            <person name="Shu S."/>
            <person name="Stevenson D.W."/>
            <person name="Thummler F."/>
            <person name="Tillich M."/>
            <person name="Villarreal Aguilar J.C."/>
            <person name="Widiez T."/>
            <person name="Wong G.K."/>
            <person name="Wymore A."/>
            <person name="Zhang Y."/>
            <person name="Zimmer A.D."/>
            <person name="Quatrano R.S."/>
            <person name="Mayer K.F.X."/>
            <person name="Goodstein D."/>
            <person name="Casacuberta J.M."/>
            <person name="Vandepoele K."/>
            <person name="Reski R."/>
            <person name="Cuming A.C."/>
            <person name="Tuskan G.A."/>
            <person name="Maumus F."/>
            <person name="Salse J."/>
            <person name="Schmutz J."/>
            <person name="Rensing S.A."/>
        </authorList>
    </citation>
    <scope>NUCLEOTIDE SEQUENCE [LARGE SCALE GENOMIC DNA]</scope>
    <source>
        <strain evidence="3 4">cv. Gransden 2004</strain>
    </source>
</reference>
<dbReference type="Proteomes" id="UP000006727">
    <property type="component" value="Chromosome 21"/>
</dbReference>
<evidence type="ECO:0000256" key="1">
    <source>
        <dbReference type="SAM" id="MobiDB-lite"/>
    </source>
</evidence>
<evidence type="ECO:0000313" key="2">
    <source>
        <dbReference type="EMBL" id="PNR31865.1"/>
    </source>
</evidence>
<evidence type="ECO:0000313" key="4">
    <source>
        <dbReference type="Proteomes" id="UP000006727"/>
    </source>
</evidence>
<gene>
    <name evidence="2" type="ORF">PHYPA_025988</name>
</gene>
<dbReference type="EMBL" id="ABEU02000021">
    <property type="protein sequence ID" value="PNR31865.1"/>
    <property type="molecule type" value="Genomic_DNA"/>
</dbReference>
<keyword evidence="4" id="KW-1185">Reference proteome</keyword>
<name>A0A2K1IRG3_PHYPA</name>
<feature type="compositionally biased region" description="Polar residues" evidence="1">
    <location>
        <begin position="29"/>
        <end position="41"/>
    </location>
</feature>
<organism evidence="2">
    <name type="scientific">Physcomitrium patens</name>
    <name type="common">Spreading-leaved earth moss</name>
    <name type="synonym">Physcomitrella patens</name>
    <dbReference type="NCBI Taxonomy" id="3218"/>
    <lineage>
        <taxon>Eukaryota</taxon>
        <taxon>Viridiplantae</taxon>
        <taxon>Streptophyta</taxon>
        <taxon>Embryophyta</taxon>
        <taxon>Bryophyta</taxon>
        <taxon>Bryophytina</taxon>
        <taxon>Bryopsida</taxon>
        <taxon>Funariidae</taxon>
        <taxon>Funariales</taxon>
        <taxon>Funariaceae</taxon>
        <taxon>Physcomitrium</taxon>
    </lineage>
</organism>
<dbReference type="InParanoid" id="A0A2K1IRG3"/>
<reference evidence="3" key="3">
    <citation type="submission" date="2020-12" db="UniProtKB">
        <authorList>
            <consortium name="EnsemblPlants"/>
        </authorList>
    </citation>
    <scope>IDENTIFICATION</scope>
</reference>
<feature type="region of interest" description="Disordered" evidence="1">
    <location>
        <begin position="26"/>
        <end position="59"/>
    </location>
</feature>